<dbReference type="Pfam" id="PF00497">
    <property type="entry name" value="SBP_bac_3"/>
    <property type="match status" value="1"/>
</dbReference>
<dbReference type="InterPro" id="IPR001638">
    <property type="entry name" value="Solute-binding_3/MltF_N"/>
</dbReference>
<evidence type="ECO:0000313" key="4">
    <source>
        <dbReference type="Proteomes" id="UP001597059"/>
    </source>
</evidence>
<feature type="chain" id="PRO_5047344389" evidence="1">
    <location>
        <begin position="26"/>
        <end position="251"/>
    </location>
</feature>
<feature type="signal peptide" evidence="1">
    <location>
        <begin position="1"/>
        <end position="25"/>
    </location>
</feature>
<dbReference type="PANTHER" id="PTHR38834">
    <property type="entry name" value="PERIPLASMIC SUBSTRATE BINDING PROTEIN FAMILY 3"/>
    <property type="match status" value="1"/>
</dbReference>
<dbReference type="RefSeq" id="WP_377366709.1">
    <property type="nucleotide sequence ID" value="NZ_JBHTMN010000009.1"/>
</dbReference>
<name>A0ABW4AZY1_9GAMM</name>
<reference evidence="4" key="1">
    <citation type="journal article" date="2019" name="Int. J. Syst. Evol. Microbiol.">
        <title>The Global Catalogue of Microorganisms (GCM) 10K type strain sequencing project: providing services to taxonomists for standard genome sequencing and annotation.</title>
        <authorList>
            <consortium name="The Broad Institute Genomics Platform"/>
            <consortium name="The Broad Institute Genome Sequencing Center for Infectious Disease"/>
            <person name="Wu L."/>
            <person name="Ma J."/>
        </authorList>
    </citation>
    <scope>NUCLEOTIDE SEQUENCE [LARGE SCALE GENOMIC DNA]</scope>
    <source>
        <strain evidence="4">JCM 30774</strain>
    </source>
</reference>
<dbReference type="EMBL" id="JBHTMN010000009">
    <property type="protein sequence ID" value="MFD1383438.1"/>
    <property type="molecule type" value="Genomic_DNA"/>
</dbReference>
<organism evidence="3 4">
    <name type="scientific">Rhodanobacter aciditrophus</name>
    <dbReference type="NCBI Taxonomy" id="1623218"/>
    <lineage>
        <taxon>Bacteria</taxon>
        <taxon>Pseudomonadati</taxon>
        <taxon>Pseudomonadota</taxon>
        <taxon>Gammaproteobacteria</taxon>
        <taxon>Lysobacterales</taxon>
        <taxon>Rhodanobacteraceae</taxon>
        <taxon>Rhodanobacter</taxon>
    </lineage>
</organism>
<evidence type="ECO:0000256" key="1">
    <source>
        <dbReference type="SAM" id="SignalP"/>
    </source>
</evidence>
<dbReference type="SMART" id="SM00062">
    <property type="entry name" value="PBPb"/>
    <property type="match status" value="1"/>
</dbReference>
<sequence length="251" mass="28308">MLLRRAAQLLLTLPLLLLGSGATFADIKTVQLHVVDFPPYIIVPDTQDGITGMDIDIVQAAFAAADLDVHFSSTPWKRIIKSMERGTILGTVSCSRRPERLEYMLFSDEVTSTNRVAVSRSEVDTSAIQTLDDLQNFSVVSIEGWGMEQQLTAENIPHETTSTYEGAMMAMRYRNIDILYAAEYPSLYYARKLGIHRDIKITPIRTEPVTPLYLCMSKTYPDSRAIMDRFNAGLRQIKQDGTYQAIRAKYL</sequence>
<dbReference type="SUPFAM" id="SSF53850">
    <property type="entry name" value="Periplasmic binding protein-like II"/>
    <property type="match status" value="1"/>
</dbReference>
<accession>A0ABW4AZY1</accession>
<dbReference type="PANTHER" id="PTHR38834:SF3">
    <property type="entry name" value="SOLUTE-BINDING PROTEIN FAMILY 3_N-TERMINAL DOMAIN-CONTAINING PROTEIN"/>
    <property type="match status" value="1"/>
</dbReference>
<protein>
    <submittedName>
        <fullName evidence="3">Substrate-binding periplasmic protein</fullName>
    </submittedName>
</protein>
<keyword evidence="4" id="KW-1185">Reference proteome</keyword>
<keyword evidence="1" id="KW-0732">Signal</keyword>
<proteinExistence type="predicted"/>
<evidence type="ECO:0000313" key="3">
    <source>
        <dbReference type="EMBL" id="MFD1383438.1"/>
    </source>
</evidence>
<comment type="caution">
    <text evidence="3">The sequence shown here is derived from an EMBL/GenBank/DDBJ whole genome shotgun (WGS) entry which is preliminary data.</text>
</comment>
<dbReference type="Gene3D" id="3.40.190.10">
    <property type="entry name" value="Periplasmic binding protein-like II"/>
    <property type="match status" value="2"/>
</dbReference>
<feature type="domain" description="Solute-binding protein family 3/N-terminal" evidence="2">
    <location>
        <begin position="29"/>
        <end position="251"/>
    </location>
</feature>
<dbReference type="Proteomes" id="UP001597059">
    <property type="component" value="Unassembled WGS sequence"/>
</dbReference>
<gene>
    <name evidence="3" type="ORF">ACFQ45_08680</name>
</gene>
<evidence type="ECO:0000259" key="2">
    <source>
        <dbReference type="SMART" id="SM00062"/>
    </source>
</evidence>